<keyword evidence="3" id="KW-1185">Reference proteome</keyword>
<reference evidence="3" key="1">
    <citation type="journal article" date="2019" name="Int. J. Syst. Evol. Microbiol.">
        <title>The Global Catalogue of Microorganisms (GCM) 10K type strain sequencing project: providing services to taxonomists for standard genome sequencing and annotation.</title>
        <authorList>
            <consortium name="The Broad Institute Genomics Platform"/>
            <consortium name="The Broad Institute Genome Sequencing Center for Infectious Disease"/>
            <person name="Wu L."/>
            <person name="Ma J."/>
        </authorList>
    </citation>
    <scope>NUCLEOTIDE SEQUENCE [LARGE SCALE GENOMIC DNA]</scope>
    <source>
        <strain evidence="3">CCM 8691</strain>
    </source>
</reference>
<dbReference type="RefSeq" id="WP_378986806.1">
    <property type="nucleotide sequence ID" value="NZ_JBHSBW010000013.1"/>
</dbReference>
<comment type="caution">
    <text evidence="2">The sequence shown here is derived from an EMBL/GenBank/DDBJ whole genome shotgun (WGS) entry which is preliminary data.</text>
</comment>
<keyword evidence="2" id="KW-0675">Receptor</keyword>
<evidence type="ECO:0000313" key="2">
    <source>
        <dbReference type="EMBL" id="MFC4212658.1"/>
    </source>
</evidence>
<feature type="domain" description="TIR" evidence="1">
    <location>
        <begin position="1"/>
        <end position="141"/>
    </location>
</feature>
<dbReference type="PROSITE" id="PS50104">
    <property type="entry name" value="TIR"/>
    <property type="match status" value="1"/>
</dbReference>
<name>A0ABV8PCE2_9SPHI</name>
<dbReference type="SMART" id="SM00255">
    <property type="entry name" value="TIR"/>
    <property type="match status" value="1"/>
</dbReference>
<dbReference type="InterPro" id="IPR000157">
    <property type="entry name" value="TIR_dom"/>
</dbReference>
<sequence length="315" mass="36196">MKAFISYSHRDENYLERLKVHLAQMKRENMIDEWTDKEIHAGSSLENEINGALASSQIFLALVSPDYLASNYCFEKEFEAALQLQEEGELIIVPIIVEHCEWQKTPFGKLKAIPKDGKPISDYTNPNNAFLTVVDELRRLIETKPQVYISDDKPSNEVAVPSSKRNYKVKKTFSEVDKVNFIEASFKYILAYFKSSVDEINDVENIQARFLKQDNSSFSCLISNRANVKDSYLAVSLVNKGQTHFGDLQYAFSDRVNESSIHLDKLFNIGFDEYELFWISHNAYGFQRQRDEVQLTAVGVAEIIWNNFIEQVGIS</sequence>
<organism evidence="2 3">
    <name type="scientific">Pedobacter lithocola</name>
    <dbReference type="NCBI Taxonomy" id="1908239"/>
    <lineage>
        <taxon>Bacteria</taxon>
        <taxon>Pseudomonadati</taxon>
        <taxon>Bacteroidota</taxon>
        <taxon>Sphingobacteriia</taxon>
        <taxon>Sphingobacteriales</taxon>
        <taxon>Sphingobacteriaceae</taxon>
        <taxon>Pedobacter</taxon>
    </lineage>
</organism>
<dbReference type="Gene3D" id="3.40.50.10140">
    <property type="entry name" value="Toll/interleukin-1 receptor homology (TIR) domain"/>
    <property type="match status" value="1"/>
</dbReference>
<dbReference type="Proteomes" id="UP001595789">
    <property type="component" value="Unassembled WGS sequence"/>
</dbReference>
<dbReference type="SUPFAM" id="SSF52200">
    <property type="entry name" value="Toll/Interleukin receptor TIR domain"/>
    <property type="match status" value="1"/>
</dbReference>
<dbReference type="InterPro" id="IPR035897">
    <property type="entry name" value="Toll_tir_struct_dom_sf"/>
</dbReference>
<dbReference type="EMBL" id="JBHSBW010000013">
    <property type="protein sequence ID" value="MFC4212658.1"/>
    <property type="molecule type" value="Genomic_DNA"/>
</dbReference>
<proteinExistence type="predicted"/>
<accession>A0ABV8PCE2</accession>
<protein>
    <submittedName>
        <fullName evidence="2">Toll/interleukin-1 receptor domain-containing protein</fullName>
    </submittedName>
</protein>
<evidence type="ECO:0000259" key="1">
    <source>
        <dbReference type="PROSITE" id="PS50104"/>
    </source>
</evidence>
<evidence type="ECO:0000313" key="3">
    <source>
        <dbReference type="Proteomes" id="UP001595789"/>
    </source>
</evidence>
<gene>
    <name evidence="2" type="ORF">ACFOWA_15790</name>
</gene>
<dbReference type="Pfam" id="PF13676">
    <property type="entry name" value="TIR_2"/>
    <property type="match status" value="1"/>
</dbReference>